<dbReference type="AlphaFoldDB" id="A0A9W7KTX1"/>
<comment type="caution">
    <text evidence="1">The sequence shown here is derived from an EMBL/GenBank/DDBJ whole genome shotgun (WGS) entry which is preliminary data.</text>
</comment>
<name>A0A9W7KTX1_9STRA</name>
<keyword evidence="2" id="KW-1185">Reference proteome</keyword>
<proteinExistence type="predicted"/>
<dbReference type="Proteomes" id="UP001165122">
    <property type="component" value="Unassembled WGS sequence"/>
</dbReference>
<dbReference type="EMBL" id="BRXW01000159">
    <property type="protein sequence ID" value="GMI11180.1"/>
    <property type="molecule type" value="Genomic_DNA"/>
</dbReference>
<organism evidence="1 2">
    <name type="scientific">Triparma laevis f. longispina</name>
    <dbReference type="NCBI Taxonomy" id="1714387"/>
    <lineage>
        <taxon>Eukaryota</taxon>
        <taxon>Sar</taxon>
        <taxon>Stramenopiles</taxon>
        <taxon>Ochrophyta</taxon>
        <taxon>Bolidophyceae</taxon>
        <taxon>Parmales</taxon>
        <taxon>Triparmaceae</taxon>
        <taxon>Triparma</taxon>
    </lineage>
</organism>
<reference evidence="2" key="1">
    <citation type="journal article" date="2023" name="Commun. Biol.">
        <title>Genome analysis of Parmales, the sister group of diatoms, reveals the evolutionary specialization of diatoms from phago-mixotrophs to photoautotrophs.</title>
        <authorList>
            <person name="Ban H."/>
            <person name="Sato S."/>
            <person name="Yoshikawa S."/>
            <person name="Yamada K."/>
            <person name="Nakamura Y."/>
            <person name="Ichinomiya M."/>
            <person name="Sato N."/>
            <person name="Blanc-Mathieu R."/>
            <person name="Endo H."/>
            <person name="Kuwata A."/>
            <person name="Ogata H."/>
        </authorList>
    </citation>
    <scope>NUCLEOTIDE SEQUENCE [LARGE SCALE GENOMIC DNA]</scope>
    <source>
        <strain evidence="2">NIES 3700</strain>
    </source>
</reference>
<sequence length="156" mass="18084">MSKKVTKKIGTVVENSCEKYSFENLFKLIQFLNRLQDPKTDPVDENNVVIPNQPKVADLADRLKIFSYPSKKDNFAKFVFVSLVERCLTVLRSPKDQFVGRDFLYKWPAETSAKTYYPGFISSQNQDGTYVFNYDDGEIGEVRNCEERNDELGMRQ</sequence>
<gene>
    <name evidence="1" type="ORF">TrLO_g15532</name>
</gene>
<dbReference type="CDD" id="cd04508">
    <property type="entry name" value="Tudor_SF"/>
    <property type="match status" value="1"/>
</dbReference>
<dbReference type="Gene3D" id="2.30.30.140">
    <property type="match status" value="1"/>
</dbReference>
<protein>
    <submittedName>
        <fullName evidence="1">Uncharacterized protein</fullName>
    </submittedName>
</protein>
<accession>A0A9W7KTX1</accession>
<evidence type="ECO:0000313" key="2">
    <source>
        <dbReference type="Proteomes" id="UP001165122"/>
    </source>
</evidence>
<evidence type="ECO:0000313" key="1">
    <source>
        <dbReference type="EMBL" id="GMI11180.1"/>
    </source>
</evidence>